<keyword evidence="3" id="KW-0804">Transcription</keyword>
<accession>A0A094Y1R2</accession>
<dbReference type="SMART" id="SM00347">
    <property type="entry name" value="HTH_MARR"/>
    <property type="match status" value="1"/>
</dbReference>
<dbReference type="PANTHER" id="PTHR33164:SF43">
    <property type="entry name" value="HTH-TYPE TRANSCRIPTIONAL REPRESSOR YETL"/>
    <property type="match status" value="1"/>
</dbReference>
<reference evidence="4 5" key="1">
    <citation type="submission" date="2018-02" db="EMBL/GenBank/DDBJ databases">
        <authorList>
            <person name="Rodrigo-Torres L."/>
            <person name="Arahal R. D."/>
            <person name="Lucena T."/>
        </authorList>
    </citation>
    <scope>NUCLEOTIDE SEQUENCE [LARGE SCALE GENOMIC DNA]</scope>
    <source>
        <strain evidence="4 5">CECT 9267</strain>
    </source>
</reference>
<dbReference type="GO" id="GO:0006950">
    <property type="term" value="P:response to stress"/>
    <property type="evidence" value="ECO:0007669"/>
    <property type="project" value="TreeGrafter"/>
</dbReference>
<evidence type="ECO:0000256" key="2">
    <source>
        <dbReference type="ARBA" id="ARBA00023125"/>
    </source>
</evidence>
<name>A0A094Y1R2_LATSK</name>
<gene>
    <name evidence="4" type="ORF">LAS9267_01054</name>
</gene>
<dbReference type="Pfam" id="PF22381">
    <property type="entry name" value="Staph_reg_Sar_Rot"/>
    <property type="match status" value="1"/>
</dbReference>
<dbReference type="GO" id="GO:0003700">
    <property type="term" value="F:DNA-binding transcription factor activity"/>
    <property type="evidence" value="ECO:0007669"/>
    <property type="project" value="InterPro"/>
</dbReference>
<keyword evidence="1" id="KW-0805">Transcription regulation</keyword>
<organism evidence="4 5">
    <name type="scientific">Latilactobacillus sakei</name>
    <name type="common">Lactobacillus sakei</name>
    <dbReference type="NCBI Taxonomy" id="1599"/>
    <lineage>
        <taxon>Bacteria</taxon>
        <taxon>Bacillati</taxon>
        <taxon>Bacillota</taxon>
        <taxon>Bacilli</taxon>
        <taxon>Lactobacillales</taxon>
        <taxon>Lactobacillaceae</taxon>
        <taxon>Latilactobacillus</taxon>
    </lineage>
</organism>
<dbReference type="PROSITE" id="PS50995">
    <property type="entry name" value="HTH_MARR_2"/>
    <property type="match status" value="1"/>
</dbReference>
<dbReference type="InterPro" id="IPR055166">
    <property type="entry name" value="Transc_reg_Sar_Rot_HTH"/>
</dbReference>
<dbReference type="AlphaFoldDB" id="A0A094Y1R2"/>
<comment type="caution">
    <text evidence="4">The sequence shown here is derived from an EMBL/GenBank/DDBJ whole genome shotgun (WGS) entry which is preliminary data.</text>
</comment>
<proteinExistence type="predicted"/>
<protein>
    <submittedName>
        <fullName evidence="4">MarR family protein</fullName>
    </submittedName>
</protein>
<sequence>MAEQNEILSISEWYLDAQRKISQLNKASEEYGLTYDQFLVLEQIIELGNNRPGQIAKKFNTSPPAASRKLNALQNKHYIMKAHNIDDDQRTVQLEVTREGREKYTALRKVLYQIG</sequence>
<dbReference type="InterPro" id="IPR036390">
    <property type="entry name" value="WH_DNA-bd_sf"/>
</dbReference>
<evidence type="ECO:0000313" key="4">
    <source>
        <dbReference type="EMBL" id="SPE20695.1"/>
    </source>
</evidence>
<dbReference type="GO" id="GO:0003677">
    <property type="term" value="F:DNA binding"/>
    <property type="evidence" value="ECO:0007669"/>
    <property type="project" value="UniProtKB-KW"/>
</dbReference>
<dbReference type="PANTHER" id="PTHR33164">
    <property type="entry name" value="TRANSCRIPTIONAL REGULATOR, MARR FAMILY"/>
    <property type="match status" value="1"/>
</dbReference>
<dbReference type="InterPro" id="IPR000835">
    <property type="entry name" value="HTH_MarR-typ"/>
</dbReference>
<dbReference type="InterPro" id="IPR036388">
    <property type="entry name" value="WH-like_DNA-bd_sf"/>
</dbReference>
<dbReference type="RefSeq" id="WP_016265710.1">
    <property type="nucleotide sequence ID" value="NZ_BJLN01000005.1"/>
</dbReference>
<dbReference type="Proteomes" id="UP000239650">
    <property type="component" value="Unassembled WGS sequence"/>
</dbReference>
<dbReference type="SUPFAM" id="SSF46785">
    <property type="entry name" value="Winged helix' DNA-binding domain"/>
    <property type="match status" value="1"/>
</dbReference>
<keyword evidence="2" id="KW-0238">DNA-binding</keyword>
<evidence type="ECO:0000313" key="5">
    <source>
        <dbReference type="Proteomes" id="UP000239650"/>
    </source>
</evidence>
<dbReference type="InterPro" id="IPR039422">
    <property type="entry name" value="MarR/SlyA-like"/>
</dbReference>
<dbReference type="EMBL" id="OKRC01000004">
    <property type="protein sequence ID" value="SPE20695.1"/>
    <property type="molecule type" value="Genomic_DNA"/>
</dbReference>
<evidence type="ECO:0000256" key="3">
    <source>
        <dbReference type="ARBA" id="ARBA00023163"/>
    </source>
</evidence>
<dbReference type="GeneID" id="57132644"/>
<evidence type="ECO:0000256" key="1">
    <source>
        <dbReference type="ARBA" id="ARBA00023015"/>
    </source>
</evidence>
<dbReference type="Gene3D" id="1.10.10.10">
    <property type="entry name" value="Winged helix-like DNA-binding domain superfamily/Winged helix DNA-binding domain"/>
    <property type="match status" value="1"/>
</dbReference>